<keyword evidence="2" id="KW-1185">Reference proteome</keyword>
<accession>A0ABX3NFQ9</accession>
<dbReference type="Proteomes" id="UP000190777">
    <property type="component" value="Unassembled WGS sequence"/>
</dbReference>
<evidence type="ECO:0000313" key="1">
    <source>
        <dbReference type="EMBL" id="OPH34508.1"/>
    </source>
</evidence>
<sequence length="85" mass="10501">VRLVYLYFIKIYAFNLFLHEKWLNLVFHNKSSFDRMTIKLHFFLEKRAIFLIFHSKHQHSTRPSQTKTTQIDEWFLMICKPIINQ</sequence>
<name>A0ABX3NFQ9_9GAMM</name>
<feature type="non-terminal residue" evidence="1">
    <location>
        <position position="1"/>
    </location>
</feature>
<comment type="caution">
    <text evidence="1">The sequence shown here is derived from an EMBL/GenBank/DDBJ whole genome shotgun (WGS) entry which is preliminary data.</text>
</comment>
<organism evidence="1 2">
    <name type="scientific">Moraxella equi</name>
    <dbReference type="NCBI Taxonomy" id="60442"/>
    <lineage>
        <taxon>Bacteria</taxon>
        <taxon>Pseudomonadati</taxon>
        <taxon>Pseudomonadota</taxon>
        <taxon>Gammaproteobacteria</taxon>
        <taxon>Moraxellales</taxon>
        <taxon>Moraxellaceae</taxon>
        <taxon>Moraxella</taxon>
    </lineage>
</organism>
<reference evidence="1 2" key="1">
    <citation type="submission" date="2017-03" db="EMBL/GenBank/DDBJ databases">
        <title>Draft genome sequence of Moraxella equi CCUG 4950T type strain.</title>
        <authorList>
            <person name="Salva-Serra F."/>
            <person name="Engstrom-Jakobsson H."/>
            <person name="Thorell K."/>
            <person name="Jaen-Luchoro D."/>
            <person name="Gonzales-Siles L."/>
            <person name="Karlsson R."/>
            <person name="Yazdan S."/>
            <person name="Boulund F."/>
            <person name="Johnning A."/>
            <person name="Engstrand L."/>
            <person name="Kristiansson E."/>
            <person name="Moore E."/>
        </authorList>
    </citation>
    <scope>NUCLEOTIDE SEQUENCE [LARGE SCALE GENOMIC DNA]</scope>
    <source>
        <strain evidence="1 2">CCUG 4950</strain>
    </source>
</reference>
<evidence type="ECO:0000313" key="2">
    <source>
        <dbReference type="Proteomes" id="UP000190777"/>
    </source>
</evidence>
<proteinExistence type="predicted"/>
<dbReference type="EMBL" id="MXAP01000137">
    <property type="protein sequence ID" value="OPH34508.1"/>
    <property type="molecule type" value="Genomic_DNA"/>
</dbReference>
<gene>
    <name evidence="1" type="ORF">B5J93_11805</name>
</gene>
<protein>
    <submittedName>
        <fullName evidence="1">Uncharacterized protein</fullName>
    </submittedName>
</protein>